<reference evidence="1" key="2">
    <citation type="submission" date="2025-09" db="UniProtKB">
        <authorList>
            <consortium name="Ensembl"/>
        </authorList>
    </citation>
    <scope>IDENTIFICATION</scope>
</reference>
<keyword evidence="2" id="KW-1185">Reference proteome</keyword>
<dbReference type="Gene3D" id="3.40.30.10">
    <property type="entry name" value="Glutaredoxin"/>
    <property type="match status" value="1"/>
</dbReference>
<evidence type="ECO:0000313" key="1">
    <source>
        <dbReference type="Ensembl" id="ENSMMOP00000011969.1"/>
    </source>
</evidence>
<accession>A0A3Q3WS64</accession>
<sequence>MLRVFNSGVLSCCFAARHNEVHNEQQKERCKASTDGTIYKYRAQALNGNRTVDFSDYAGKSVLFVNVATY</sequence>
<reference evidence="1" key="1">
    <citation type="submission" date="2025-08" db="UniProtKB">
        <authorList>
            <consortium name="Ensembl"/>
        </authorList>
    </citation>
    <scope>IDENTIFICATION</scope>
</reference>
<dbReference type="OMA" id="QQKERCK"/>
<dbReference type="Proteomes" id="UP000261620">
    <property type="component" value="Unplaced"/>
</dbReference>
<dbReference type="AlphaFoldDB" id="A0A3Q3WS64"/>
<dbReference type="STRING" id="94237.ENSMMOP00000011969"/>
<protein>
    <submittedName>
        <fullName evidence="1">Uncharacterized protein</fullName>
    </submittedName>
</protein>
<dbReference type="Ensembl" id="ENSMMOT00000012173.1">
    <property type="protein sequence ID" value="ENSMMOP00000011969.1"/>
    <property type="gene ID" value="ENSMMOG00000009192.1"/>
</dbReference>
<proteinExistence type="predicted"/>
<organism evidence="1 2">
    <name type="scientific">Mola mola</name>
    <name type="common">Ocean sunfish</name>
    <name type="synonym">Tetraodon mola</name>
    <dbReference type="NCBI Taxonomy" id="94237"/>
    <lineage>
        <taxon>Eukaryota</taxon>
        <taxon>Metazoa</taxon>
        <taxon>Chordata</taxon>
        <taxon>Craniata</taxon>
        <taxon>Vertebrata</taxon>
        <taxon>Euteleostomi</taxon>
        <taxon>Actinopterygii</taxon>
        <taxon>Neopterygii</taxon>
        <taxon>Teleostei</taxon>
        <taxon>Neoteleostei</taxon>
        <taxon>Acanthomorphata</taxon>
        <taxon>Eupercaria</taxon>
        <taxon>Tetraodontiformes</taxon>
        <taxon>Molidae</taxon>
        <taxon>Mola</taxon>
    </lineage>
</organism>
<name>A0A3Q3WS64_MOLML</name>
<evidence type="ECO:0000313" key="2">
    <source>
        <dbReference type="Proteomes" id="UP000261620"/>
    </source>
</evidence>